<keyword evidence="5" id="KW-1185">Reference proteome</keyword>
<dbReference type="SUPFAM" id="SSF55920">
    <property type="entry name" value="Creatinase/aminopeptidase"/>
    <property type="match status" value="1"/>
</dbReference>
<dbReference type="EMBL" id="LT635758">
    <property type="protein sequence ID" value="SGZ51714.1"/>
    <property type="molecule type" value="Genomic_DNA"/>
</dbReference>
<dbReference type="Gene3D" id="3.90.230.10">
    <property type="entry name" value="Creatinase/methionine aminopeptidase superfamily"/>
    <property type="match status" value="1"/>
</dbReference>
<proteinExistence type="inferred from homology"/>
<dbReference type="InterPro" id="IPR047113">
    <property type="entry name" value="PA2G4/ARX1"/>
</dbReference>
<protein>
    <submittedName>
        <fullName evidence="4">CIC11C00000000289</fullName>
    </submittedName>
</protein>
<dbReference type="PANTHER" id="PTHR10804:SF11">
    <property type="entry name" value="PROLIFERATION-ASSOCIATED PROTEIN 2G4"/>
    <property type="match status" value="1"/>
</dbReference>
<evidence type="ECO:0000256" key="1">
    <source>
        <dbReference type="ARBA" id="ARBA00007319"/>
    </source>
</evidence>
<evidence type="ECO:0000313" key="4">
    <source>
        <dbReference type="EMBL" id="SGZ51714.1"/>
    </source>
</evidence>
<dbReference type="STRING" id="45354.A0A1L0BNG5"/>
<dbReference type="CDD" id="cd01089">
    <property type="entry name" value="PA2G4-like"/>
    <property type="match status" value="1"/>
</dbReference>
<dbReference type="AlphaFoldDB" id="A0A1L0BNG5"/>
<evidence type="ECO:0000313" key="5">
    <source>
        <dbReference type="Proteomes" id="UP000182334"/>
    </source>
</evidence>
<dbReference type="Proteomes" id="UP000182334">
    <property type="component" value="Chromosome III"/>
</dbReference>
<evidence type="ECO:0000259" key="3">
    <source>
        <dbReference type="Pfam" id="PF00557"/>
    </source>
</evidence>
<name>A0A1L0BNG5_9ASCO</name>
<feature type="compositionally biased region" description="Basic residues" evidence="2">
    <location>
        <begin position="369"/>
        <end position="382"/>
    </location>
</feature>
<feature type="region of interest" description="Disordered" evidence="2">
    <location>
        <begin position="363"/>
        <end position="382"/>
    </location>
</feature>
<dbReference type="InterPro" id="IPR036005">
    <property type="entry name" value="Creatinase/aminopeptidase-like"/>
</dbReference>
<organism evidence="4 5">
    <name type="scientific">Sungouiella intermedia</name>
    <dbReference type="NCBI Taxonomy" id="45354"/>
    <lineage>
        <taxon>Eukaryota</taxon>
        <taxon>Fungi</taxon>
        <taxon>Dikarya</taxon>
        <taxon>Ascomycota</taxon>
        <taxon>Saccharomycotina</taxon>
        <taxon>Pichiomycetes</taxon>
        <taxon>Metschnikowiaceae</taxon>
        <taxon>Sungouiella</taxon>
    </lineage>
</organism>
<feature type="domain" description="Peptidase M24" evidence="3">
    <location>
        <begin position="19"/>
        <end position="191"/>
    </location>
</feature>
<gene>
    <name evidence="4" type="ORF">SAMEA4029010_CIC11G00000000289</name>
</gene>
<dbReference type="Gene3D" id="1.10.10.10">
    <property type="entry name" value="Winged helix-like DNA-binding domain superfamily/Winged helix DNA-binding domain"/>
    <property type="match status" value="1"/>
</dbReference>
<accession>A0A1L0BNG5</accession>
<dbReference type="InterPro" id="IPR036388">
    <property type="entry name" value="WH-like_DNA-bd_sf"/>
</dbReference>
<dbReference type="OrthoDB" id="5876363at2759"/>
<reference evidence="4 5" key="1">
    <citation type="submission" date="2016-10" db="EMBL/GenBank/DDBJ databases">
        <authorList>
            <person name="de Groot N.N."/>
        </authorList>
    </citation>
    <scope>NUCLEOTIDE SEQUENCE [LARGE SCALE GENOMIC DNA]</scope>
    <source>
        <strain evidence="4 5">CBS 141442</strain>
    </source>
</reference>
<dbReference type="InterPro" id="IPR000994">
    <property type="entry name" value="Pept_M24"/>
</dbReference>
<sequence>MSAKESQPDYTIANPEVVEKYKTAGAISNKAMAQVRAAIKDGATVFELCELGDKVMNEELALIYSSKKSKVSKGIAFPTCVNPNNIPAHLSPEDAEDLANLTLKDGDVVNIMLGVQVDGFPAIIGETTVVGESKENPVTGQKADLLQSAWNCSEAAIRTFKAGNRNWDITNIVDKVSKDFGTVPVQSMLTHNQERNVLYGPKEIILNPAKEHKNKMDVHRIEELDVYGLDILISTSTEGKVKKSQFKTTLHKLTGNNYSLKLKSSHLALKEFKEKVDGLFPANVKIFENPRKVRVGLIECSNHEIVLPYDIMEEKQGEYVAQFFTTFAVTKAGIVKYTSPSFDTDLYKSDKSVQDEEIAKLIATPLPSPKKKSKKKPAKTAA</sequence>
<dbReference type="Pfam" id="PF00557">
    <property type="entry name" value="Peptidase_M24"/>
    <property type="match status" value="1"/>
</dbReference>
<evidence type="ECO:0000256" key="2">
    <source>
        <dbReference type="SAM" id="MobiDB-lite"/>
    </source>
</evidence>
<comment type="similarity">
    <text evidence="1">Belongs to the peptidase M24 family.</text>
</comment>
<dbReference type="PANTHER" id="PTHR10804">
    <property type="entry name" value="PROTEASE FAMILY M24 METHIONYL AMINOPEPTIDASE, AMINOPEPTIDASE P"/>
    <property type="match status" value="1"/>
</dbReference>